<feature type="domain" description="Fatty acid desaturase" evidence="2">
    <location>
        <begin position="22"/>
        <end position="227"/>
    </location>
</feature>
<keyword evidence="1" id="KW-1133">Transmembrane helix</keyword>
<evidence type="ECO:0000313" key="4">
    <source>
        <dbReference type="Proteomes" id="UP000236333"/>
    </source>
</evidence>
<dbReference type="InterPro" id="IPR012171">
    <property type="entry name" value="Fatty_acid_desaturase"/>
</dbReference>
<dbReference type="AlphaFoldDB" id="A0A2J8A8N8"/>
<accession>A0A2J8A8N8</accession>
<proteinExistence type="predicted"/>
<dbReference type="OrthoDB" id="1461976at2759"/>
<reference evidence="3 4" key="1">
    <citation type="journal article" date="2017" name="Mol. Biol. Evol.">
        <title>The 4-celled Tetrabaena socialis nuclear genome reveals the essential components for genetic control of cell number at the origin of multicellularity in the volvocine lineage.</title>
        <authorList>
            <person name="Featherston J."/>
            <person name="Arakaki Y."/>
            <person name="Hanschen E.R."/>
            <person name="Ferris P.J."/>
            <person name="Michod R.E."/>
            <person name="Olson B.J.S.C."/>
            <person name="Nozaki H."/>
            <person name="Durand P.M."/>
        </authorList>
    </citation>
    <scope>NUCLEOTIDE SEQUENCE [LARGE SCALE GENOMIC DNA]</scope>
    <source>
        <strain evidence="3 4">NIES-571</strain>
    </source>
</reference>
<gene>
    <name evidence="3" type="ORF">TSOC_004563</name>
</gene>
<evidence type="ECO:0000313" key="3">
    <source>
        <dbReference type="EMBL" id="PNH08865.1"/>
    </source>
</evidence>
<dbReference type="PANTHER" id="PTHR32100">
    <property type="entry name" value="OMEGA-6 FATTY ACID DESATURASE, CHLOROPLASTIC"/>
    <property type="match status" value="1"/>
</dbReference>
<organism evidence="3 4">
    <name type="scientific">Tetrabaena socialis</name>
    <dbReference type="NCBI Taxonomy" id="47790"/>
    <lineage>
        <taxon>Eukaryota</taxon>
        <taxon>Viridiplantae</taxon>
        <taxon>Chlorophyta</taxon>
        <taxon>core chlorophytes</taxon>
        <taxon>Chlorophyceae</taxon>
        <taxon>CS clade</taxon>
        <taxon>Chlamydomonadales</taxon>
        <taxon>Tetrabaenaceae</taxon>
        <taxon>Tetrabaena</taxon>
    </lineage>
</organism>
<dbReference type="GO" id="GO:0006629">
    <property type="term" value="P:lipid metabolic process"/>
    <property type="evidence" value="ECO:0007669"/>
    <property type="project" value="InterPro"/>
</dbReference>
<feature type="transmembrane region" description="Helical" evidence="1">
    <location>
        <begin position="21"/>
        <end position="42"/>
    </location>
</feature>
<sequence>MGGGWTAQHTLQRTMWLANGLLWPSYWFWQGAVATGVWVIAHECGHGAFSNSEALNDAVGLFFHSLLLVPYYSWKHSHRRHHQHTGSAELDEVFVPPVQPAGTKQPWYQHNPVYRIGHILFQQVLGWPLYLLFNVSGHSYKSWANHFNPYSPIFTKRERIEVLISDLALVAVAAGLALLGRSFGFVWLLKTYLIPYIVVNHWLVRRGWRLALMIAFLQHTHHASHSPHLLSFVARNHQLQLPTSRNSVPTAARTQVLGSYYAEDRRNVFQALWQEVGTCAHVAPDVDGPEDVYWFQSQ</sequence>
<name>A0A2J8A8N8_9CHLO</name>
<comment type="caution">
    <text evidence="3">The sequence shown here is derived from an EMBL/GenBank/DDBJ whole genome shotgun (WGS) entry which is preliminary data.</text>
</comment>
<keyword evidence="4" id="KW-1185">Reference proteome</keyword>
<dbReference type="GO" id="GO:0016491">
    <property type="term" value="F:oxidoreductase activity"/>
    <property type="evidence" value="ECO:0007669"/>
    <property type="project" value="InterPro"/>
</dbReference>
<keyword evidence="1" id="KW-0472">Membrane</keyword>
<evidence type="ECO:0000259" key="2">
    <source>
        <dbReference type="Pfam" id="PF00487"/>
    </source>
</evidence>
<evidence type="ECO:0000256" key="1">
    <source>
        <dbReference type="SAM" id="Phobius"/>
    </source>
</evidence>
<feature type="transmembrane region" description="Helical" evidence="1">
    <location>
        <begin position="54"/>
        <end position="74"/>
    </location>
</feature>
<protein>
    <submittedName>
        <fullName evidence="3">Omega-6 fatty acid desaturase, endoplasmic reticulum</fullName>
    </submittedName>
</protein>
<dbReference type="EMBL" id="PGGS01000113">
    <property type="protein sequence ID" value="PNH08865.1"/>
    <property type="molecule type" value="Genomic_DNA"/>
</dbReference>
<feature type="transmembrane region" description="Helical" evidence="1">
    <location>
        <begin position="160"/>
        <end position="179"/>
    </location>
</feature>
<keyword evidence="1" id="KW-0812">Transmembrane</keyword>
<dbReference type="Proteomes" id="UP000236333">
    <property type="component" value="Unassembled WGS sequence"/>
</dbReference>
<dbReference type="Pfam" id="PF00487">
    <property type="entry name" value="FA_desaturase"/>
    <property type="match status" value="1"/>
</dbReference>
<feature type="transmembrane region" description="Helical" evidence="1">
    <location>
        <begin position="185"/>
        <end position="204"/>
    </location>
</feature>
<dbReference type="InterPro" id="IPR005804">
    <property type="entry name" value="FA_desaturase_dom"/>
</dbReference>